<gene>
    <name evidence="9" type="primary">trpF</name>
    <name evidence="11" type="ORF">EPD60_11715</name>
</gene>
<keyword evidence="6 9" id="KW-0822">Tryptophan biosynthesis</keyword>
<dbReference type="PANTHER" id="PTHR42894">
    <property type="entry name" value="N-(5'-PHOSPHORIBOSYL)ANTHRANILATE ISOMERASE"/>
    <property type="match status" value="1"/>
</dbReference>
<evidence type="ECO:0000256" key="5">
    <source>
        <dbReference type="ARBA" id="ARBA00022605"/>
    </source>
</evidence>
<dbReference type="Gene3D" id="3.20.20.70">
    <property type="entry name" value="Aldolase class I"/>
    <property type="match status" value="1"/>
</dbReference>
<dbReference type="InterPro" id="IPR001240">
    <property type="entry name" value="PRAI_dom"/>
</dbReference>
<keyword evidence="8 9" id="KW-0413">Isomerase</keyword>
<evidence type="ECO:0000256" key="4">
    <source>
        <dbReference type="ARBA" id="ARBA00022272"/>
    </source>
</evidence>
<evidence type="ECO:0000256" key="2">
    <source>
        <dbReference type="ARBA" id="ARBA00004664"/>
    </source>
</evidence>
<reference evidence="11 12" key="1">
    <citation type="submission" date="2019-03" db="EMBL/GenBank/DDBJ databases">
        <authorList>
            <person name="Kim M.K.M."/>
        </authorList>
    </citation>
    <scope>NUCLEOTIDE SEQUENCE [LARGE SCALE GENOMIC DNA]</scope>
    <source>
        <strain evidence="11 12">17J68-12</strain>
    </source>
</reference>
<keyword evidence="12" id="KW-1185">Reference proteome</keyword>
<evidence type="ECO:0000256" key="8">
    <source>
        <dbReference type="ARBA" id="ARBA00023235"/>
    </source>
</evidence>
<feature type="domain" description="N-(5'phosphoribosyl) anthranilate isomerase (PRAI)" evidence="10">
    <location>
        <begin position="4"/>
        <end position="202"/>
    </location>
</feature>
<evidence type="ECO:0000256" key="7">
    <source>
        <dbReference type="ARBA" id="ARBA00023141"/>
    </source>
</evidence>
<organism evidence="11 12">
    <name type="scientific">Flaviaesturariibacter flavus</name>
    <dbReference type="NCBI Taxonomy" id="2502780"/>
    <lineage>
        <taxon>Bacteria</taxon>
        <taxon>Pseudomonadati</taxon>
        <taxon>Bacteroidota</taxon>
        <taxon>Chitinophagia</taxon>
        <taxon>Chitinophagales</taxon>
        <taxon>Chitinophagaceae</taxon>
        <taxon>Flaviaestuariibacter</taxon>
    </lineage>
</organism>
<dbReference type="HAMAP" id="MF_00135">
    <property type="entry name" value="PRAI"/>
    <property type="match status" value="1"/>
</dbReference>
<keyword evidence="5 9" id="KW-0028">Amino-acid biosynthesis</keyword>
<evidence type="ECO:0000313" key="11">
    <source>
        <dbReference type="EMBL" id="TCJ13756.1"/>
    </source>
</evidence>
<name>A0A4R1B9Z6_9BACT</name>
<dbReference type="Pfam" id="PF00697">
    <property type="entry name" value="PRAI"/>
    <property type="match status" value="1"/>
</dbReference>
<comment type="similarity">
    <text evidence="9">Belongs to the TrpF family.</text>
</comment>
<dbReference type="PANTHER" id="PTHR42894:SF1">
    <property type="entry name" value="N-(5'-PHOSPHORIBOSYL)ANTHRANILATE ISOMERASE"/>
    <property type="match status" value="1"/>
</dbReference>
<protein>
    <recommendedName>
        <fullName evidence="4 9">N-(5'-phosphoribosyl)anthranilate isomerase</fullName>
        <shortName evidence="9">PRAI</shortName>
        <ecNumber evidence="3 9">5.3.1.24</ecNumber>
    </recommendedName>
</protein>
<evidence type="ECO:0000313" key="12">
    <source>
        <dbReference type="Proteomes" id="UP000295334"/>
    </source>
</evidence>
<comment type="pathway">
    <text evidence="2 9">Amino-acid biosynthesis; L-tryptophan biosynthesis; L-tryptophan from chorismate: step 3/5.</text>
</comment>
<dbReference type="CDD" id="cd00405">
    <property type="entry name" value="PRAI"/>
    <property type="match status" value="1"/>
</dbReference>
<comment type="catalytic activity">
    <reaction evidence="1 9">
        <text>N-(5-phospho-beta-D-ribosyl)anthranilate = 1-(2-carboxyphenylamino)-1-deoxy-D-ribulose 5-phosphate</text>
        <dbReference type="Rhea" id="RHEA:21540"/>
        <dbReference type="ChEBI" id="CHEBI:18277"/>
        <dbReference type="ChEBI" id="CHEBI:58613"/>
        <dbReference type="EC" id="5.3.1.24"/>
    </reaction>
</comment>
<dbReference type="EC" id="5.3.1.24" evidence="3 9"/>
<proteinExistence type="inferred from homology"/>
<evidence type="ECO:0000259" key="10">
    <source>
        <dbReference type="Pfam" id="PF00697"/>
    </source>
</evidence>
<dbReference type="SUPFAM" id="SSF51366">
    <property type="entry name" value="Ribulose-phoshate binding barrel"/>
    <property type="match status" value="1"/>
</dbReference>
<dbReference type="InterPro" id="IPR011060">
    <property type="entry name" value="RibuloseP-bd_barrel"/>
</dbReference>
<dbReference type="InterPro" id="IPR013785">
    <property type="entry name" value="Aldolase_TIM"/>
</dbReference>
<evidence type="ECO:0000256" key="1">
    <source>
        <dbReference type="ARBA" id="ARBA00001164"/>
    </source>
</evidence>
<dbReference type="AlphaFoldDB" id="A0A4R1B9Z6"/>
<accession>A0A4R1B9Z6</accession>
<evidence type="ECO:0000256" key="6">
    <source>
        <dbReference type="ARBA" id="ARBA00022822"/>
    </source>
</evidence>
<sequence>MKLKVCGLTSAAQMEQAYELGADYVGMVLYKGSKRSLLPVLEREKEAIRALTVAKVGVFVNEDCDRILDLADQLGLTSIQLHGNESPEFCDTVRQRVNIIKAFRISSGTDIDELVKPYHGVCDFFLFDTQGETYGGTGQAFDWGLLEKPLVDKLFFLSGGIGPGDVQKVRDFYHPFHFGIDINSRFETAPGVKDMALVASFLSDMQATEPDRLADLS</sequence>
<dbReference type="GO" id="GO:0000162">
    <property type="term" value="P:L-tryptophan biosynthetic process"/>
    <property type="evidence" value="ECO:0007669"/>
    <property type="project" value="UniProtKB-UniRule"/>
</dbReference>
<dbReference type="OrthoDB" id="9786954at2"/>
<dbReference type="InterPro" id="IPR044643">
    <property type="entry name" value="TrpF_fam"/>
</dbReference>
<evidence type="ECO:0000256" key="3">
    <source>
        <dbReference type="ARBA" id="ARBA00012572"/>
    </source>
</evidence>
<dbReference type="UniPathway" id="UPA00035">
    <property type="reaction ID" value="UER00042"/>
</dbReference>
<comment type="caution">
    <text evidence="11">The sequence shown here is derived from an EMBL/GenBank/DDBJ whole genome shotgun (WGS) entry which is preliminary data.</text>
</comment>
<dbReference type="RefSeq" id="WP_131449663.1">
    <property type="nucleotide sequence ID" value="NZ_SJZI01000043.1"/>
</dbReference>
<evidence type="ECO:0000256" key="9">
    <source>
        <dbReference type="HAMAP-Rule" id="MF_00135"/>
    </source>
</evidence>
<dbReference type="EMBL" id="SJZI01000043">
    <property type="protein sequence ID" value="TCJ13756.1"/>
    <property type="molecule type" value="Genomic_DNA"/>
</dbReference>
<dbReference type="Proteomes" id="UP000295334">
    <property type="component" value="Unassembled WGS sequence"/>
</dbReference>
<keyword evidence="7 9" id="KW-0057">Aromatic amino acid biosynthesis</keyword>
<dbReference type="GO" id="GO:0004640">
    <property type="term" value="F:phosphoribosylanthranilate isomerase activity"/>
    <property type="evidence" value="ECO:0007669"/>
    <property type="project" value="UniProtKB-UniRule"/>
</dbReference>